<dbReference type="PANTHER" id="PTHR42893:SF46">
    <property type="entry name" value="PROTEIN DETOXIFICATION 44, CHLOROPLASTIC"/>
    <property type="match status" value="1"/>
</dbReference>
<evidence type="ECO:0000256" key="3">
    <source>
        <dbReference type="ARBA" id="ARBA00022692"/>
    </source>
</evidence>
<dbReference type="NCBIfam" id="NF041358">
    <property type="entry name" value="GntT_guanitoxin"/>
    <property type="match status" value="1"/>
</dbReference>
<feature type="transmembrane region" description="Helical" evidence="6">
    <location>
        <begin position="157"/>
        <end position="180"/>
    </location>
</feature>
<feature type="transmembrane region" description="Helical" evidence="6">
    <location>
        <begin position="383"/>
        <end position="401"/>
    </location>
</feature>
<dbReference type="InterPro" id="IPR044644">
    <property type="entry name" value="DinF-like"/>
</dbReference>
<keyword evidence="8" id="KW-1185">Reference proteome</keyword>
<name>K9YHZ2_CYASC</name>
<dbReference type="eggNOG" id="COG0534">
    <property type="taxonomic scope" value="Bacteria"/>
</dbReference>
<feature type="transmembrane region" description="Helical" evidence="6">
    <location>
        <begin position="38"/>
        <end position="61"/>
    </location>
</feature>
<dbReference type="Proteomes" id="UP000010483">
    <property type="component" value="Chromosome"/>
</dbReference>
<dbReference type="HOGENOM" id="CLU_012893_16_0_3"/>
<dbReference type="PATRIC" id="fig|292563.3.peg.643"/>
<feature type="transmembrane region" description="Helical" evidence="6">
    <location>
        <begin position="275"/>
        <end position="295"/>
    </location>
</feature>
<dbReference type="PANTHER" id="PTHR42893">
    <property type="entry name" value="PROTEIN DETOXIFICATION 44, CHLOROPLASTIC-RELATED"/>
    <property type="match status" value="1"/>
</dbReference>
<dbReference type="EMBL" id="CP003940">
    <property type="protein sequence ID" value="AFZ46591.1"/>
    <property type="molecule type" value="Genomic_DNA"/>
</dbReference>
<feature type="transmembrane region" description="Helical" evidence="6">
    <location>
        <begin position="81"/>
        <end position="104"/>
    </location>
</feature>
<dbReference type="InterPro" id="IPR002528">
    <property type="entry name" value="MATE_fam"/>
</dbReference>
<keyword evidence="5 6" id="KW-0472">Membrane</keyword>
<proteinExistence type="inferred from homology"/>
<reference evidence="8" key="1">
    <citation type="journal article" date="2013" name="Proc. Natl. Acad. Sci. U.S.A.">
        <title>Improving the coverage of the cyanobacterial phylum using diversity-driven genome sequencing.</title>
        <authorList>
            <person name="Shih P.M."/>
            <person name="Wu D."/>
            <person name="Latifi A."/>
            <person name="Axen S.D."/>
            <person name="Fewer D.P."/>
            <person name="Talla E."/>
            <person name="Calteau A."/>
            <person name="Cai F."/>
            <person name="Tandeau de Marsac N."/>
            <person name="Rippka R."/>
            <person name="Herdman M."/>
            <person name="Sivonen K."/>
            <person name="Coursin T."/>
            <person name="Laurent T."/>
            <person name="Goodwin L."/>
            <person name="Nolan M."/>
            <person name="Davenport K.W."/>
            <person name="Han C.S."/>
            <person name="Rubin E.M."/>
            <person name="Eisen J.A."/>
            <person name="Woyke T."/>
            <person name="Gugger M."/>
            <person name="Kerfeld C.A."/>
        </authorList>
    </citation>
    <scope>NUCLEOTIDE SEQUENCE [LARGE SCALE GENOMIC DNA]</scope>
    <source>
        <strain evidence="8">ATCC 29140 / PCC 7202</strain>
    </source>
</reference>
<evidence type="ECO:0000256" key="4">
    <source>
        <dbReference type="ARBA" id="ARBA00022989"/>
    </source>
</evidence>
<dbReference type="CDD" id="cd13136">
    <property type="entry name" value="MATE_DinF_like"/>
    <property type="match status" value="1"/>
</dbReference>
<feature type="transmembrane region" description="Helical" evidence="6">
    <location>
        <begin position="12"/>
        <end position="32"/>
    </location>
</feature>
<feature type="transmembrane region" description="Helical" evidence="6">
    <location>
        <begin position="407"/>
        <end position="427"/>
    </location>
</feature>
<dbReference type="Pfam" id="PF01554">
    <property type="entry name" value="MatE"/>
    <property type="match status" value="2"/>
</dbReference>
<dbReference type="GO" id="GO:0005886">
    <property type="term" value="C:plasma membrane"/>
    <property type="evidence" value="ECO:0007669"/>
    <property type="project" value="TreeGrafter"/>
</dbReference>
<evidence type="ECO:0000256" key="1">
    <source>
        <dbReference type="ARBA" id="ARBA00004141"/>
    </source>
</evidence>
<dbReference type="BioCyc" id="CSTA292563:G1353-620-MONOMER"/>
<keyword evidence="3 6" id="KW-0812">Transmembrane</keyword>
<organism evidence="7 8">
    <name type="scientific">Cyanobacterium stanieri (strain ATCC 29140 / PCC 7202)</name>
    <dbReference type="NCBI Taxonomy" id="292563"/>
    <lineage>
        <taxon>Bacteria</taxon>
        <taxon>Bacillati</taxon>
        <taxon>Cyanobacteriota</taxon>
        <taxon>Cyanophyceae</taxon>
        <taxon>Oscillatoriophycideae</taxon>
        <taxon>Chroococcales</taxon>
        <taxon>Geminocystaceae</taxon>
        <taxon>Cyanobacterium</taxon>
    </lineage>
</organism>
<feature type="transmembrane region" description="Helical" evidence="6">
    <location>
        <begin position="192"/>
        <end position="209"/>
    </location>
</feature>
<accession>K9YHZ2</accession>
<sequence length="439" mass="48848">MLFYHRFFRLTIVNILSNLMIPLASLVDMAFLGHLNDISHLAGVSLASVIFNYLYWTFGFLRMGTTGITAQAKGKNNDQEITAILLRNGVIALLIGITILIFQLPLQKLGFNLLTATDTVKMSGIEYYNSLIWAAPTTLLNFVLIGWLLGLEKGGQVLLLSFINKATNIILDYIFIVRWGWESSGAGSATAISQYLTSLIGIILVIKIINPSSIINQIKDVWHPEIIVKLFILNRDILIRTFALISTFALFTNFSSHLGTITLATNSLLLQGVSFSAYFIDGIAFATESLAGISYGSKNYQQLIKLLKISGIMSLFLGIFFAIVLVLFSNFIFSFLTNHEEIIINIKNYVYWLIPVVGIGSIAYMLDGYFIGLTQGNLLRNSSLIASIGGFFPPAIMGWYFQNNHLLWLALSIFMMMRVTTLSYGLINSSIFHPPSKIP</sequence>
<dbReference type="GO" id="GO:0015297">
    <property type="term" value="F:antiporter activity"/>
    <property type="evidence" value="ECO:0007669"/>
    <property type="project" value="InterPro"/>
</dbReference>
<dbReference type="GO" id="GO:0042910">
    <property type="term" value="F:xenobiotic transmembrane transporter activity"/>
    <property type="evidence" value="ECO:0007669"/>
    <property type="project" value="InterPro"/>
</dbReference>
<evidence type="ECO:0000256" key="6">
    <source>
        <dbReference type="SAM" id="Phobius"/>
    </source>
</evidence>
<comment type="subcellular location">
    <subcellularLocation>
        <location evidence="1">Membrane</location>
        <topology evidence="1">Multi-pass membrane protein</topology>
    </subcellularLocation>
</comment>
<dbReference type="NCBIfam" id="TIGR00797">
    <property type="entry name" value="matE"/>
    <property type="match status" value="1"/>
</dbReference>
<feature type="transmembrane region" description="Helical" evidence="6">
    <location>
        <begin position="349"/>
        <end position="371"/>
    </location>
</feature>
<feature type="transmembrane region" description="Helical" evidence="6">
    <location>
        <begin position="315"/>
        <end position="337"/>
    </location>
</feature>
<evidence type="ECO:0000313" key="7">
    <source>
        <dbReference type="EMBL" id="AFZ46591.1"/>
    </source>
</evidence>
<dbReference type="KEGG" id="csn:Cyast_0614"/>
<evidence type="ECO:0000313" key="8">
    <source>
        <dbReference type="Proteomes" id="UP000010483"/>
    </source>
</evidence>
<keyword evidence="4 6" id="KW-1133">Transmembrane helix</keyword>
<feature type="transmembrane region" description="Helical" evidence="6">
    <location>
        <begin position="237"/>
        <end position="255"/>
    </location>
</feature>
<evidence type="ECO:0000256" key="2">
    <source>
        <dbReference type="ARBA" id="ARBA00010199"/>
    </source>
</evidence>
<comment type="similarity">
    <text evidence="2">Belongs to the multi antimicrobial extrusion (MATE) (TC 2.A.66.1) family.</text>
</comment>
<dbReference type="STRING" id="292563.Cyast_0614"/>
<protein>
    <submittedName>
        <fullName evidence="7">MATE efflux family protein</fullName>
    </submittedName>
</protein>
<gene>
    <name evidence="7" type="ordered locus">Cyast_0614</name>
</gene>
<evidence type="ECO:0000256" key="5">
    <source>
        <dbReference type="ARBA" id="ARBA00023136"/>
    </source>
</evidence>
<dbReference type="AlphaFoldDB" id="K9YHZ2"/>
<feature type="transmembrane region" description="Helical" evidence="6">
    <location>
        <begin position="131"/>
        <end position="150"/>
    </location>
</feature>